<name>A0A397JQX2_9GLOM</name>
<proteinExistence type="predicted"/>
<dbReference type="Proteomes" id="UP000266861">
    <property type="component" value="Unassembled WGS sequence"/>
</dbReference>
<evidence type="ECO:0000313" key="1">
    <source>
        <dbReference type="EMBL" id="RHZ87554.1"/>
    </source>
</evidence>
<reference evidence="1 2" key="1">
    <citation type="submission" date="2018-08" db="EMBL/GenBank/DDBJ databases">
        <title>Genome and evolution of the arbuscular mycorrhizal fungus Diversispora epigaea (formerly Glomus versiforme) and its bacterial endosymbionts.</title>
        <authorList>
            <person name="Sun X."/>
            <person name="Fei Z."/>
            <person name="Harrison M."/>
        </authorList>
    </citation>
    <scope>NUCLEOTIDE SEQUENCE [LARGE SCALE GENOMIC DNA]</scope>
    <source>
        <strain evidence="1 2">IT104</strain>
    </source>
</reference>
<dbReference type="EMBL" id="PQFF01000031">
    <property type="protein sequence ID" value="RHZ87554.1"/>
    <property type="molecule type" value="Genomic_DNA"/>
</dbReference>
<organism evidence="1 2">
    <name type="scientific">Diversispora epigaea</name>
    <dbReference type="NCBI Taxonomy" id="1348612"/>
    <lineage>
        <taxon>Eukaryota</taxon>
        <taxon>Fungi</taxon>
        <taxon>Fungi incertae sedis</taxon>
        <taxon>Mucoromycota</taxon>
        <taxon>Glomeromycotina</taxon>
        <taxon>Glomeromycetes</taxon>
        <taxon>Diversisporales</taxon>
        <taxon>Diversisporaceae</taxon>
        <taxon>Diversispora</taxon>
    </lineage>
</organism>
<keyword evidence="2" id="KW-1185">Reference proteome</keyword>
<comment type="caution">
    <text evidence="1">The sequence shown here is derived from an EMBL/GenBank/DDBJ whole genome shotgun (WGS) entry which is preliminary data.</text>
</comment>
<accession>A0A397JQX2</accession>
<dbReference type="AlphaFoldDB" id="A0A397JQX2"/>
<protein>
    <submittedName>
        <fullName evidence="1">Uncharacterized protein</fullName>
    </submittedName>
</protein>
<evidence type="ECO:0000313" key="2">
    <source>
        <dbReference type="Proteomes" id="UP000266861"/>
    </source>
</evidence>
<sequence>MKDNVRICHPGWYHNPRDMRNPRTAFPVAFVPPQIVGIPFYIEIYSKKQKCSTAALPRDSMVKRIQGLFI</sequence>
<gene>
    <name evidence="1" type="ORF">Glove_33g10</name>
</gene>